<dbReference type="RefSeq" id="WP_065722173.1">
    <property type="nucleotide sequence ID" value="NZ_UFVR01000004.1"/>
</dbReference>
<evidence type="ECO:0000313" key="3">
    <source>
        <dbReference type="Proteomes" id="UP000254282"/>
    </source>
</evidence>
<sequence>MKRNENLMLLSRDHHFGLLCCWKIREGIKKNIAYERIRDYVIYFWEYHLSDHFDIEDNVLPEAPEESLQRQLNGEHGEIRKLVKCISQSGNLQLLSAFASALKSHIRFEERTLFPHLEEMLGNPSLNEIGKQLRDLHKPFGEEYADEFWK</sequence>
<dbReference type="Pfam" id="PF01814">
    <property type="entry name" value="Hemerythrin"/>
    <property type="match status" value="1"/>
</dbReference>
<dbReference type="EMBL" id="UFVR01000004">
    <property type="protein sequence ID" value="SUX46368.1"/>
    <property type="molecule type" value="Genomic_DNA"/>
</dbReference>
<dbReference type="InterPro" id="IPR012312">
    <property type="entry name" value="Hemerythrin-like"/>
</dbReference>
<gene>
    <name evidence="2" type="ORF">NCTC13532_01901</name>
</gene>
<accession>A0A381FIS5</accession>
<dbReference type="Proteomes" id="UP000254282">
    <property type="component" value="Unassembled WGS sequence"/>
</dbReference>
<protein>
    <submittedName>
        <fullName evidence="2">Uncharacterized conserved protein</fullName>
    </submittedName>
</protein>
<feature type="domain" description="Hemerythrin-like" evidence="1">
    <location>
        <begin position="32"/>
        <end position="117"/>
    </location>
</feature>
<evidence type="ECO:0000313" key="2">
    <source>
        <dbReference type="EMBL" id="SUX46368.1"/>
    </source>
</evidence>
<dbReference type="Gene3D" id="1.20.120.520">
    <property type="entry name" value="nmb1532 protein domain like"/>
    <property type="match status" value="1"/>
</dbReference>
<dbReference type="AlphaFoldDB" id="A0A381FIS5"/>
<proteinExistence type="predicted"/>
<evidence type="ECO:0000259" key="1">
    <source>
        <dbReference type="Pfam" id="PF01814"/>
    </source>
</evidence>
<name>A0A381FIS5_9FLAO</name>
<reference evidence="2 3" key="1">
    <citation type="submission" date="2018-06" db="EMBL/GenBank/DDBJ databases">
        <authorList>
            <consortium name="Pathogen Informatics"/>
            <person name="Doyle S."/>
        </authorList>
    </citation>
    <scope>NUCLEOTIDE SEQUENCE [LARGE SCALE GENOMIC DNA]</scope>
    <source>
        <strain evidence="2 3">NCTC13532</strain>
    </source>
</reference>
<organism evidence="2 3">
    <name type="scientific">Chryseobacterium indoltheticum</name>
    <dbReference type="NCBI Taxonomy" id="254"/>
    <lineage>
        <taxon>Bacteria</taxon>
        <taxon>Pseudomonadati</taxon>
        <taxon>Bacteroidota</taxon>
        <taxon>Flavobacteriia</taxon>
        <taxon>Flavobacteriales</taxon>
        <taxon>Weeksellaceae</taxon>
        <taxon>Chryseobacterium group</taxon>
        <taxon>Chryseobacterium</taxon>
    </lineage>
</organism>